<dbReference type="EMBL" id="DF973503">
    <property type="protein sequence ID" value="GAU32711.1"/>
    <property type="molecule type" value="Genomic_DNA"/>
</dbReference>
<reference evidence="3" key="1">
    <citation type="journal article" date="2017" name="Front. Plant Sci.">
        <title>Climate Clever Clovers: New Paradigm to Reduce the Environmental Footprint of Ruminants by Breeding Low Methanogenic Forages Utilizing Haplotype Variation.</title>
        <authorList>
            <person name="Kaur P."/>
            <person name="Appels R."/>
            <person name="Bayer P.E."/>
            <person name="Keeble-Gagnere G."/>
            <person name="Wang J."/>
            <person name="Hirakawa H."/>
            <person name="Shirasawa K."/>
            <person name="Vercoe P."/>
            <person name="Stefanova K."/>
            <person name="Durmic Z."/>
            <person name="Nichols P."/>
            <person name="Revell C."/>
            <person name="Isobe S.N."/>
            <person name="Edwards D."/>
            <person name="Erskine W."/>
        </authorList>
    </citation>
    <scope>NUCLEOTIDE SEQUENCE [LARGE SCALE GENOMIC DNA]</scope>
    <source>
        <strain evidence="3">cv. Daliak</strain>
    </source>
</reference>
<organism evidence="2 3">
    <name type="scientific">Trifolium subterraneum</name>
    <name type="common">Subterranean clover</name>
    <dbReference type="NCBI Taxonomy" id="3900"/>
    <lineage>
        <taxon>Eukaryota</taxon>
        <taxon>Viridiplantae</taxon>
        <taxon>Streptophyta</taxon>
        <taxon>Embryophyta</taxon>
        <taxon>Tracheophyta</taxon>
        <taxon>Spermatophyta</taxon>
        <taxon>Magnoliopsida</taxon>
        <taxon>eudicotyledons</taxon>
        <taxon>Gunneridae</taxon>
        <taxon>Pentapetalae</taxon>
        <taxon>rosids</taxon>
        <taxon>fabids</taxon>
        <taxon>Fabales</taxon>
        <taxon>Fabaceae</taxon>
        <taxon>Papilionoideae</taxon>
        <taxon>50 kb inversion clade</taxon>
        <taxon>NPAAA clade</taxon>
        <taxon>Hologalegina</taxon>
        <taxon>IRL clade</taxon>
        <taxon>Trifolieae</taxon>
        <taxon>Trifolium</taxon>
    </lineage>
</organism>
<gene>
    <name evidence="2" type="ORF">TSUD_101320</name>
</gene>
<sequence length="61" mass="6807">MPSLTMTHGPMKTHGGFKNLQRGRCKHYDGWGPNADSMSDQRVPSGILYYITPCGFICNTM</sequence>
<protein>
    <submittedName>
        <fullName evidence="2">Uncharacterized protein</fullName>
    </submittedName>
</protein>
<evidence type="ECO:0000313" key="3">
    <source>
        <dbReference type="Proteomes" id="UP000242715"/>
    </source>
</evidence>
<dbReference type="Proteomes" id="UP000242715">
    <property type="component" value="Unassembled WGS sequence"/>
</dbReference>
<name>A0A2Z6MML0_TRISU</name>
<evidence type="ECO:0000313" key="2">
    <source>
        <dbReference type="EMBL" id="GAU32711.1"/>
    </source>
</evidence>
<feature type="region of interest" description="Disordered" evidence="1">
    <location>
        <begin position="1"/>
        <end position="20"/>
    </location>
</feature>
<evidence type="ECO:0000256" key="1">
    <source>
        <dbReference type="SAM" id="MobiDB-lite"/>
    </source>
</evidence>
<keyword evidence="3" id="KW-1185">Reference proteome</keyword>
<dbReference type="AlphaFoldDB" id="A0A2Z6MML0"/>
<proteinExistence type="predicted"/>
<accession>A0A2Z6MML0</accession>